<reference evidence="1" key="2">
    <citation type="journal article" date="2015" name="Data Brief">
        <title>Shoot transcriptome of the giant reed, Arundo donax.</title>
        <authorList>
            <person name="Barrero R.A."/>
            <person name="Guerrero F.D."/>
            <person name="Moolhuijzen P."/>
            <person name="Goolsby J.A."/>
            <person name="Tidwell J."/>
            <person name="Bellgard S.E."/>
            <person name="Bellgard M.I."/>
        </authorList>
    </citation>
    <scope>NUCLEOTIDE SEQUENCE</scope>
    <source>
        <tissue evidence="1">Shoot tissue taken approximately 20 cm above the soil surface</tissue>
    </source>
</reference>
<proteinExistence type="predicted"/>
<organism evidence="1">
    <name type="scientific">Arundo donax</name>
    <name type="common">Giant reed</name>
    <name type="synonym">Donax arundinaceus</name>
    <dbReference type="NCBI Taxonomy" id="35708"/>
    <lineage>
        <taxon>Eukaryota</taxon>
        <taxon>Viridiplantae</taxon>
        <taxon>Streptophyta</taxon>
        <taxon>Embryophyta</taxon>
        <taxon>Tracheophyta</taxon>
        <taxon>Spermatophyta</taxon>
        <taxon>Magnoliopsida</taxon>
        <taxon>Liliopsida</taxon>
        <taxon>Poales</taxon>
        <taxon>Poaceae</taxon>
        <taxon>PACMAD clade</taxon>
        <taxon>Arundinoideae</taxon>
        <taxon>Arundineae</taxon>
        <taxon>Arundo</taxon>
    </lineage>
</organism>
<reference evidence="1" key="1">
    <citation type="submission" date="2014-09" db="EMBL/GenBank/DDBJ databases">
        <authorList>
            <person name="Magalhaes I.L.F."/>
            <person name="Oliveira U."/>
            <person name="Santos F.R."/>
            <person name="Vidigal T.H.D.A."/>
            <person name="Brescovit A.D."/>
            <person name="Santos A.J."/>
        </authorList>
    </citation>
    <scope>NUCLEOTIDE SEQUENCE</scope>
    <source>
        <tissue evidence="1">Shoot tissue taken approximately 20 cm above the soil surface</tissue>
    </source>
</reference>
<dbReference type="EMBL" id="GBRH01278310">
    <property type="protein sequence ID" value="JAD19585.1"/>
    <property type="molecule type" value="Transcribed_RNA"/>
</dbReference>
<name>A0A0A8Y2U4_ARUDO</name>
<accession>A0A0A8Y2U4</accession>
<protein>
    <submittedName>
        <fullName evidence="1">Uncharacterized protein</fullName>
    </submittedName>
</protein>
<sequence length="15" mass="1826">MCFKLQNRCVRNKSV</sequence>
<evidence type="ECO:0000313" key="1">
    <source>
        <dbReference type="EMBL" id="JAD19585.1"/>
    </source>
</evidence>